<proteinExistence type="predicted"/>
<accession>A0A1N7G5Q0</accession>
<organism evidence="1 2">
    <name type="scientific">Microbispora rosea</name>
    <dbReference type="NCBI Taxonomy" id="58117"/>
    <lineage>
        <taxon>Bacteria</taxon>
        <taxon>Bacillati</taxon>
        <taxon>Actinomycetota</taxon>
        <taxon>Actinomycetes</taxon>
        <taxon>Streptosporangiales</taxon>
        <taxon>Streptosporangiaceae</taxon>
        <taxon>Microbispora</taxon>
    </lineage>
</organism>
<dbReference type="AlphaFoldDB" id="A0A1N7G5Q0"/>
<gene>
    <name evidence="1" type="ORF">SAMN05421833_12654</name>
</gene>
<dbReference type="STRING" id="58117.SAMN05421833_12654"/>
<name>A0A1N7G5Q0_9ACTN</name>
<keyword evidence="2" id="KW-1185">Reference proteome</keyword>
<evidence type="ECO:0000313" key="1">
    <source>
        <dbReference type="EMBL" id="SIS07878.1"/>
    </source>
</evidence>
<reference evidence="2" key="1">
    <citation type="submission" date="2017-01" db="EMBL/GenBank/DDBJ databases">
        <authorList>
            <person name="Varghese N."/>
            <person name="Submissions S."/>
        </authorList>
    </citation>
    <scope>NUCLEOTIDE SEQUENCE [LARGE SCALE GENOMIC DNA]</scope>
    <source>
        <strain evidence="2">ATCC 12950</strain>
    </source>
</reference>
<evidence type="ECO:0000313" key="2">
    <source>
        <dbReference type="Proteomes" id="UP000186096"/>
    </source>
</evidence>
<dbReference type="Proteomes" id="UP000186096">
    <property type="component" value="Unassembled WGS sequence"/>
</dbReference>
<dbReference type="EMBL" id="FTNI01000026">
    <property type="protein sequence ID" value="SIS07878.1"/>
    <property type="molecule type" value="Genomic_DNA"/>
</dbReference>
<sequence length="50" mass="5152">MGIGSPVRIPGAGHMIGFERPGLVNRELAALIERAAPDLTPGRSKGRSAA</sequence>
<protein>
    <submittedName>
        <fullName evidence="1">Uncharacterized protein</fullName>
    </submittedName>
</protein>